<keyword evidence="2" id="KW-1185">Reference proteome</keyword>
<dbReference type="RefSeq" id="YP_010644362.1">
    <property type="nucleotide sequence ID" value="NC_070624.1"/>
</dbReference>
<accession>A0A5P8PHV9</accession>
<dbReference type="KEGG" id="vg:77850586"/>
<sequence>MNEQKRVKKNLEVSPTVWKKAHIMKADTGKKLYEILEEAINEKYDRHKPKHF</sequence>
<reference evidence="1 2" key="1">
    <citation type="submission" date="2019-07" db="EMBL/GenBank/DDBJ databases">
        <authorList>
            <person name="Tomko B.E."/>
            <person name="Krukonis G.P."/>
            <person name="Delesalle V.A."/>
        </authorList>
    </citation>
    <scope>NUCLEOTIDE SEQUENCE [LARGE SCALE GENOMIC DNA]</scope>
</reference>
<evidence type="ECO:0000313" key="1">
    <source>
        <dbReference type="EMBL" id="QFR56264.1"/>
    </source>
</evidence>
<protein>
    <submittedName>
        <fullName evidence="1">Transcriptional repressor</fullName>
    </submittedName>
</protein>
<gene>
    <name evidence="1" type="primary">51</name>
    <name evidence="1" type="ORF">000TH010_51</name>
</gene>
<name>A0A5P8PHV9_9CAUD</name>
<proteinExistence type="predicted"/>
<organism evidence="1 2">
    <name type="scientific">Bacillus phage 000TH010</name>
    <dbReference type="NCBI Taxonomy" id="2601652"/>
    <lineage>
        <taxon>Viruses</taxon>
        <taxon>Duplodnaviria</taxon>
        <taxon>Heunggongvirae</taxon>
        <taxon>Uroviricota</taxon>
        <taxon>Caudoviricetes</taxon>
        <taxon>Trautnerviridae</taxon>
        <taxon>Polsinellivirinae</taxon>
        <taxon>Rivavirus</taxon>
        <taxon>Rivavirus rv000TH010</taxon>
    </lineage>
</organism>
<dbReference type="Proteomes" id="UP000325623">
    <property type="component" value="Segment"/>
</dbReference>
<dbReference type="GeneID" id="77850586"/>
<evidence type="ECO:0000313" key="2">
    <source>
        <dbReference type="Proteomes" id="UP000325623"/>
    </source>
</evidence>
<dbReference type="EMBL" id="MN176219">
    <property type="protein sequence ID" value="QFR56264.1"/>
    <property type="molecule type" value="Genomic_DNA"/>
</dbReference>